<dbReference type="VEuPathDB" id="FungiDB:SDRG_05232"/>
<dbReference type="GeneID" id="19945959"/>
<feature type="chain" id="PRO_5004570021" evidence="4">
    <location>
        <begin position="21"/>
        <end position="314"/>
    </location>
</feature>
<dbReference type="RefSeq" id="XP_008609160.1">
    <property type="nucleotide sequence ID" value="XM_008610938.1"/>
</dbReference>
<dbReference type="InterPro" id="IPR032675">
    <property type="entry name" value="LRR_dom_sf"/>
</dbReference>
<keyword evidence="6" id="KW-1185">Reference proteome</keyword>
<sequence>MLSCLLFCWTLALLLHPLDAATTNTSTLTLGACNDAGCLDDNTTTGVILLNATSTTVNASRLHIDRVTSLPPNVTSLDLSQNALSSLAVDAYTSLTFLNLSRNAFQSTSALSLPTSLRILDLSENNVSYLDATTWDWQRYPSLSKLILRSNNLVRLECNQFPASITEIDLSGNPLVSFTMDQATYTDLLARPVIMRVDNTAGIVKNCRGSALQLHGTVVCVGSRSTASTSRASQGYVLQYLLIMLAVTIALLVVVQYRKRRARTDANDDPELLRATCTSSILYEHDPLQLVTPWLPHEKDACSDDDRSHDGSRV</sequence>
<keyword evidence="3" id="KW-1133">Transmembrane helix</keyword>
<dbReference type="Pfam" id="PF13516">
    <property type="entry name" value="LRR_6"/>
    <property type="match status" value="1"/>
</dbReference>
<keyword evidence="3" id="KW-0812">Transmembrane</keyword>
<dbReference type="OMA" id="DATTWDW"/>
<evidence type="ECO:0000256" key="4">
    <source>
        <dbReference type="SAM" id="SignalP"/>
    </source>
</evidence>
<feature type="signal peptide" evidence="4">
    <location>
        <begin position="1"/>
        <end position="20"/>
    </location>
</feature>
<dbReference type="EMBL" id="JH767144">
    <property type="protein sequence ID" value="EQC37640.1"/>
    <property type="molecule type" value="Genomic_DNA"/>
</dbReference>
<name>T0QUE9_SAPDV</name>
<dbReference type="PANTHER" id="PTHR15454:SF56">
    <property type="entry name" value="PROTEIN PHOSPHATASE 1 REGULATORY SUBUNIT 7-RELATED"/>
    <property type="match status" value="1"/>
</dbReference>
<reference evidence="5 6" key="1">
    <citation type="submission" date="2012-04" db="EMBL/GenBank/DDBJ databases">
        <title>The Genome Sequence of Saprolegnia declina VS20.</title>
        <authorList>
            <consortium name="The Broad Institute Genome Sequencing Platform"/>
            <person name="Russ C."/>
            <person name="Nusbaum C."/>
            <person name="Tyler B."/>
            <person name="van West P."/>
            <person name="Dieguez-Uribeondo J."/>
            <person name="de Bruijn I."/>
            <person name="Tripathy S."/>
            <person name="Jiang R."/>
            <person name="Young S.K."/>
            <person name="Zeng Q."/>
            <person name="Gargeya S."/>
            <person name="Fitzgerald M."/>
            <person name="Haas B."/>
            <person name="Abouelleil A."/>
            <person name="Alvarado L."/>
            <person name="Arachchi H.M."/>
            <person name="Berlin A."/>
            <person name="Chapman S.B."/>
            <person name="Goldberg J."/>
            <person name="Griggs A."/>
            <person name="Gujja S."/>
            <person name="Hansen M."/>
            <person name="Howarth C."/>
            <person name="Imamovic A."/>
            <person name="Larimer J."/>
            <person name="McCowen C."/>
            <person name="Montmayeur A."/>
            <person name="Murphy C."/>
            <person name="Neiman D."/>
            <person name="Pearson M."/>
            <person name="Priest M."/>
            <person name="Roberts A."/>
            <person name="Saif S."/>
            <person name="Shea T."/>
            <person name="Sisk P."/>
            <person name="Sykes S."/>
            <person name="Wortman J."/>
            <person name="Nusbaum C."/>
            <person name="Birren B."/>
        </authorList>
    </citation>
    <scope>NUCLEOTIDE SEQUENCE [LARGE SCALE GENOMIC DNA]</scope>
    <source>
        <strain evidence="5 6">VS20</strain>
    </source>
</reference>
<evidence type="ECO:0000313" key="6">
    <source>
        <dbReference type="Proteomes" id="UP000030762"/>
    </source>
</evidence>
<dbReference type="GO" id="GO:0005737">
    <property type="term" value="C:cytoplasm"/>
    <property type="evidence" value="ECO:0007669"/>
    <property type="project" value="TreeGrafter"/>
</dbReference>
<dbReference type="AlphaFoldDB" id="T0QUE9"/>
<keyword evidence="2" id="KW-0677">Repeat</keyword>
<accession>T0QUE9</accession>
<evidence type="ECO:0000256" key="1">
    <source>
        <dbReference type="ARBA" id="ARBA00022614"/>
    </source>
</evidence>
<dbReference type="Proteomes" id="UP000030762">
    <property type="component" value="Unassembled WGS sequence"/>
</dbReference>
<dbReference type="Gene3D" id="3.80.10.10">
    <property type="entry name" value="Ribonuclease Inhibitor"/>
    <property type="match status" value="1"/>
</dbReference>
<dbReference type="OrthoDB" id="71280at2759"/>
<dbReference type="STRING" id="1156394.T0QUE9"/>
<evidence type="ECO:0000256" key="2">
    <source>
        <dbReference type="ARBA" id="ARBA00022737"/>
    </source>
</evidence>
<evidence type="ECO:0000256" key="3">
    <source>
        <dbReference type="SAM" id="Phobius"/>
    </source>
</evidence>
<evidence type="ECO:0000313" key="5">
    <source>
        <dbReference type="EMBL" id="EQC37640.1"/>
    </source>
</evidence>
<protein>
    <submittedName>
        <fullName evidence="5">Uncharacterized protein</fullName>
    </submittedName>
</protein>
<proteinExistence type="predicted"/>
<feature type="transmembrane region" description="Helical" evidence="3">
    <location>
        <begin position="236"/>
        <end position="255"/>
    </location>
</feature>
<dbReference type="InParanoid" id="T0QUE9"/>
<dbReference type="InterPro" id="IPR001611">
    <property type="entry name" value="Leu-rich_rpt"/>
</dbReference>
<gene>
    <name evidence="5" type="ORF">SDRG_05232</name>
</gene>
<keyword evidence="1" id="KW-0433">Leucine-rich repeat</keyword>
<dbReference type="SUPFAM" id="SSF52058">
    <property type="entry name" value="L domain-like"/>
    <property type="match status" value="1"/>
</dbReference>
<keyword evidence="4" id="KW-0732">Signal</keyword>
<keyword evidence="3" id="KW-0472">Membrane</keyword>
<dbReference type="PANTHER" id="PTHR15454">
    <property type="entry name" value="NISCHARIN RELATED"/>
    <property type="match status" value="1"/>
</dbReference>
<organism evidence="5 6">
    <name type="scientific">Saprolegnia diclina (strain VS20)</name>
    <dbReference type="NCBI Taxonomy" id="1156394"/>
    <lineage>
        <taxon>Eukaryota</taxon>
        <taxon>Sar</taxon>
        <taxon>Stramenopiles</taxon>
        <taxon>Oomycota</taxon>
        <taxon>Saprolegniomycetes</taxon>
        <taxon>Saprolegniales</taxon>
        <taxon>Saprolegniaceae</taxon>
        <taxon>Saprolegnia</taxon>
    </lineage>
</organism>